<sequence>MQGSSVSSKRVLLVDDEISNTEVLGLVLAQEGYEVTLCGDGRQALAGLSAGMPDLLITDFMMPLLNGAELVQALRELPGGRDVPVVLMSGAPESALRTYGIHYEVFLRKPFSLSELLDTVHRLLDGPRLQPAGTR</sequence>
<dbReference type="Pfam" id="PF00072">
    <property type="entry name" value="Response_reg"/>
    <property type="match status" value="1"/>
</dbReference>
<dbReference type="Proteomes" id="UP000297564">
    <property type="component" value="Unassembled WGS sequence"/>
</dbReference>
<dbReference type="InterPro" id="IPR001789">
    <property type="entry name" value="Sig_transdc_resp-reg_receiver"/>
</dbReference>
<comment type="caution">
    <text evidence="4">The sequence shown here is derived from an EMBL/GenBank/DDBJ whole genome shotgun (WGS) entry which is preliminary data.</text>
</comment>
<dbReference type="EMBL" id="SMLL01000004">
    <property type="protein sequence ID" value="TFY99563.1"/>
    <property type="molecule type" value="Genomic_DNA"/>
</dbReference>
<protein>
    <submittedName>
        <fullName evidence="4">Response regulator</fullName>
    </submittedName>
</protein>
<feature type="domain" description="Response regulatory" evidence="3">
    <location>
        <begin position="10"/>
        <end position="124"/>
    </location>
</feature>
<dbReference type="PANTHER" id="PTHR44591">
    <property type="entry name" value="STRESS RESPONSE REGULATOR PROTEIN 1"/>
    <property type="match status" value="1"/>
</dbReference>
<reference evidence="4 5" key="1">
    <citation type="submission" date="2019-03" db="EMBL/GenBank/DDBJ databases">
        <title>Ramlibacter rhizophilus CCTCC AB2015357, whole genome shotgun sequence.</title>
        <authorList>
            <person name="Zhang X."/>
            <person name="Feng G."/>
            <person name="Zhu H."/>
        </authorList>
    </citation>
    <scope>NUCLEOTIDE SEQUENCE [LARGE SCALE GENOMIC DNA]</scope>
    <source>
        <strain evidence="4 5">CCTCC AB2015357</strain>
    </source>
</reference>
<evidence type="ECO:0000256" key="1">
    <source>
        <dbReference type="ARBA" id="ARBA00022553"/>
    </source>
</evidence>
<organism evidence="4 5">
    <name type="scientific">Ramlibacter rhizophilus</name>
    <dbReference type="NCBI Taxonomy" id="1781167"/>
    <lineage>
        <taxon>Bacteria</taxon>
        <taxon>Pseudomonadati</taxon>
        <taxon>Pseudomonadota</taxon>
        <taxon>Betaproteobacteria</taxon>
        <taxon>Burkholderiales</taxon>
        <taxon>Comamonadaceae</taxon>
        <taxon>Ramlibacter</taxon>
    </lineage>
</organism>
<dbReference type="PANTHER" id="PTHR44591:SF3">
    <property type="entry name" value="RESPONSE REGULATORY DOMAIN-CONTAINING PROTEIN"/>
    <property type="match status" value="1"/>
</dbReference>
<dbReference type="AlphaFoldDB" id="A0A4Z0BME1"/>
<evidence type="ECO:0000313" key="4">
    <source>
        <dbReference type="EMBL" id="TFY99563.1"/>
    </source>
</evidence>
<feature type="modified residue" description="4-aspartylphosphate" evidence="2">
    <location>
        <position position="59"/>
    </location>
</feature>
<proteinExistence type="predicted"/>
<evidence type="ECO:0000256" key="2">
    <source>
        <dbReference type="PROSITE-ProRule" id="PRU00169"/>
    </source>
</evidence>
<dbReference type="InterPro" id="IPR050595">
    <property type="entry name" value="Bact_response_regulator"/>
</dbReference>
<dbReference type="SMART" id="SM00448">
    <property type="entry name" value="REC"/>
    <property type="match status" value="1"/>
</dbReference>
<name>A0A4Z0BME1_9BURK</name>
<keyword evidence="5" id="KW-1185">Reference proteome</keyword>
<keyword evidence="1 2" id="KW-0597">Phosphoprotein</keyword>
<gene>
    <name evidence="4" type="ORF">EZ242_10440</name>
</gene>
<accession>A0A4Z0BME1</accession>
<evidence type="ECO:0000259" key="3">
    <source>
        <dbReference type="PROSITE" id="PS50110"/>
    </source>
</evidence>
<dbReference type="InterPro" id="IPR011006">
    <property type="entry name" value="CheY-like_superfamily"/>
</dbReference>
<evidence type="ECO:0000313" key="5">
    <source>
        <dbReference type="Proteomes" id="UP000297564"/>
    </source>
</evidence>
<dbReference type="SUPFAM" id="SSF52172">
    <property type="entry name" value="CheY-like"/>
    <property type="match status" value="1"/>
</dbReference>
<dbReference type="Gene3D" id="3.40.50.2300">
    <property type="match status" value="1"/>
</dbReference>
<dbReference type="PROSITE" id="PS50110">
    <property type="entry name" value="RESPONSE_REGULATORY"/>
    <property type="match status" value="1"/>
</dbReference>
<dbReference type="GO" id="GO:0000160">
    <property type="term" value="P:phosphorelay signal transduction system"/>
    <property type="evidence" value="ECO:0007669"/>
    <property type="project" value="InterPro"/>
</dbReference>
<dbReference type="OrthoDB" id="9800897at2"/>